<keyword evidence="3" id="KW-1185">Reference proteome</keyword>
<dbReference type="KEGG" id="kro:BVG79_02246"/>
<dbReference type="EMBL" id="CP019937">
    <property type="protein sequence ID" value="ARO15586.1"/>
    <property type="molecule type" value="Genomic_DNA"/>
</dbReference>
<evidence type="ECO:0000256" key="1">
    <source>
        <dbReference type="SAM" id="MobiDB-lite"/>
    </source>
</evidence>
<dbReference type="AlphaFoldDB" id="A0A1W6P280"/>
<dbReference type="RefSeq" id="WP_085786962.1">
    <property type="nucleotide sequence ID" value="NZ_CP019937.1"/>
</dbReference>
<reference evidence="2 3" key="1">
    <citation type="submission" date="2017-02" db="EMBL/GenBank/DDBJ databases">
        <title>Ketogulonicigenium robustum SPU B003 Genome sequencing and assembly.</title>
        <authorList>
            <person name="Li Y."/>
            <person name="Liu L."/>
            <person name="Wang C."/>
            <person name="Zhang M."/>
            <person name="Zhang T."/>
            <person name="Zhang Y."/>
        </authorList>
    </citation>
    <scope>NUCLEOTIDE SEQUENCE [LARGE SCALE GENOMIC DNA]</scope>
    <source>
        <strain evidence="2 3">SPU_B003</strain>
    </source>
</reference>
<dbReference type="Proteomes" id="UP000242447">
    <property type="component" value="Chromosome"/>
</dbReference>
<evidence type="ECO:0000313" key="3">
    <source>
        <dbReference type="Proteomes" id="UP000242447"/>
    </source>
</evidence>
<dbReference type="STRING" id="92947.BVG79_02246"/>
<evidence type="ECO:0000313" key="2">
    <source>
        <dbReference type="EMBL" id="ARO15586.1"/>
    </source>
</evidence>
<dbReference type="OrthoDB" id="7831801at2"/>
<protein>
    <submittedName>
        <fullName evidence="2">Uncharacterized protein</fullName>
    </submittedName>
</protein>
<sequence length="267" mass="28862">MKIKLNAVEFDVLPVPRQLRAALLQQPSIRPGILREVYVHTRAEGGKTIGPTSPQGGVMLPNGLSFFVPKAGSADAPEIAEGPSKKMSERFIEAVGARDMRELQDAVHRLFGASQRALPINDFAALNPVADWRLLMGTDFAVLQLVNAARNLSAFVIVPAQVGFVATVTEEGEGLPEVMATKPGLLQNQPGFIIPPSTQPGESARRIALEQRVRELAAALDGRTPAELPADDPRQSESQRLSVEWAMLFPRTGAQRPQQPAASVRRA</sequence>
<organism evidence="2 3">
    <name type="scientific">Ketogulonicigenium robustum</name>
    <dbReference type="NCBI Taxonomy" id="92947"/>
    <lineage>
        <taxon>Bacteria</taxon>
        <taxon>Pseudomonadati</taxon>
        <taxon>Pseudomonadota</taxon>
        <taxon>Alphaproteobacteria</taxon>
        <taxon>Rhodobacterales</taxon>
        <taxon>Roseobacteraceae</taxon>
        <taxon>Ketogulonicigenium</taxon>
    </lineage>
</organism>
<feature type="region of interest" description="Disordered" evidence="1">
    <location>
        <begin position="220"/>
        <end position="241"/>
    </location>
</feature>
<proteinExistence type="predicted"/>
<feature type="region of interest" description="Disordered" evidence="1">
    <location>
        <begin position="248"/>
        <end position="267"/>
    </location>
</feature>
<gene>
    <name evidence="2" type="ORF">BVG79_02246</name>
</gene>
<accession>A0A1W6P280</accession>
<name>A0A1W6P280_9RHOB</name>